<dbReference type="Proteomes" id="UP000182192">
    <property type="component" value="Unassembled WGS sequence"/>
</dbReference>
<name>A0A1I1DEI6_RUMAL</name>
<dbReference type="EMBL" id="FOKQ01000002">
    <property type="protein sequence ID" value="SFB73321.1"/>
    <property type="molecule type" value="Genomic_DNA"/>
</dbReference>
<dbReference type="AlphaFoldDB" id="A0A1I1DEI6"/>
<organism evidence="1 2">
    <name type="scientific">Ruminococcus albus</name>
    <dbReference type="NCBI Taxonomy" id="1264"/>
    <lineage>
        <taxon>Bacteria</taxon>
        <taxon>Bacillati</taxon>
        <taxon>Bacillota</taxon>
        <taxon>Clostridia</taxon>
        <taxon>Eubacteriales</taxon>
        <taxon>Oscillospiraceae</taxon>
        <taxon>Ruminococcus</taxon>
    </lineage>
</organism>
<dbReference type="RefSeq" id="WP_074959790.1">
    <property type="nucleotide sequence ID" value="NZ_FOKQ01000002.1"/>
</dbReference>
<sequence>MRNRYDNSGYYGGKVCPKCGFPNCQIINESTTTGGGYNVCGGICGIILTHNPLGLLCGLCGMDTKTKTRAYWVCPSCGKKFKI</sequence>
<reference evidence="1 2" key="1">
    <citation type="submission" date="2016-10" db="EMBL/GenBank/DDBJ databases">
        <authorList>
            <person name="de Groot N.N."/>
        </authorList>
    </citation>
    <scope>NUCLEOTIDE SEQUENCE [LARGE SCALE GENOMIC DNA]</scope>
    <source>
        <strain evidence="1 2">AR67</strain>
    </source>
</reference>
<protein>
    <submittedName>
        <fullName evidence="1">Uncharacterized protein</fullName>
    </submittedName>
</protein>
<gene>
    <name evidence="1" type="ORF">SAMN02910406_00387</name>
</gene>
<evidence type="ECO:0000313" key="2">
    <source>
        <dbReference type="Proteomes" id="UP000182192"/>
    </source>
</evidence>
<accession>A0A1I1DEI6</accession>
<evidence type="ECO:0000313" key="1">
    <source>
        <dbReference type="EMBL" id="SFB73321.1"/>
    </source>
</evidence>
<proteinExistence type="predicted"/>
<dbReference type="OrthoDB" id="1911082at2"/>